<dbReference type="InterPro" id="IPR000086">
    <property type="entry name" value="NUDIX_hydrolase_dom"/>
</dbReference>
<dbReference type="PANTHER" id="PTHR43046">
    <property type="entry name" value="GDP-MANNOSE MANNOSYL HYDROLASE"/>
    <property type="match status" value="1"/>
</dbReference>
<dbReference type="PROSITE" id="PS51462">
    <property type="entry name" value="NUDIX"/>
    <property type="match status" value="1"/>
</dbReference>
<dbReference type="CDD" id="cd04688">
    <property type="entry name" value="NUDIX_Hydrolase"/>
    <property type="match status" value="1"/>
</dbReference>
<comment type="cofactor">
    <cofactor evidence="1">
        <name>Mg(2+)</name>
        <dbReference type="ChEBI" id="CHEBI:18420"/>
    </cofactor>
</comment>
<evidence type="ECO:0000256" key="2">
    <source>
        <dbReference type="ARBA" id="ARBA00022801"/>
    </source>
</evidence>
<comment type="caution">
    <text evidence="4">The sequence shown here is derived from an EMBL/GenBank/DDBJ whole genome shotgun (WGS) entry which is preliminary data.</text>
</comment>
<dbReference type="Gene3D" id="3.90.79.10">
    <property type="entry name" value="Nucleoside Triphosphate Pyrophosphohydrolase"/>
    <property type="match status" value="1"/>
</dbReference>
<dbReference type="SUPFAM" id="SSF55811">
    <property type="entry name" value="Nudix"/>
    <property type="match status" value="1"/>
</dbReference>
<gene>
    <name evidence="4" type="ORF">C8J48_0053</name>
</gene>
<evidence type="ECO:0000256" key="1">
    <source>
        <dbReference type="ARBA" id="ARBA00001946"/>
    </source>
</evidence>
<sequence>MLTFEMNRGRFNFRVAGIAIHRERVLLHRSMAESFWSLPGGRGELMEETTTTLKREMREELESDVQVKRLLWVVENFYHYENRDVHELCFYYLMHFPAASPILEQAEGFIRYDDGQPILFQWHHLHDLREVELYPSFLKKDLRELPAMVIHKVHRDVDH</sequence>
<dbReference type="AlphaFoldDB" id="A0A2T4Z6J9"/>
<dbReference type="Pfam" id="PF00293">
    <property type="entry name" value="NUDIX"/>
    <property type="match status" value="1"/>
</dbReference>
<name>A0A2T4Z6J9_9BACL</name>
<evidence type="ECO:0000313" key="4">
    <source>
        <dbReference type="EMBL" id="PTM57505.1"/>
    </source>
</evidence>
<keyword evidence="5" id="KW-1185">Reference proteome</keyword>
<evidence type="ECO:0000313" key="5">
    <source>
        <dbReference type="Proteomes" id="UP000241639"/>
    </source>
</evidence>
<feature type="domain" description="Nudix hydrolase" evidence="3">
    <location>
        <begin position="10"/>
        <end position="147"/>
    </location>
</feature>
<accession>A0A2T4Z6J9</accession>
<reference evidence="4 5" key="1">
    <citation type="submission" date="2018-04" db="EMBL/GenBank/DDBJ databases">
        <title>Genomic Encyclopedia of Archaeal and Bacterial Type Strains, Phase II (KMG-II): from individual species to whole genera.</title>
        <authorList>
            <person name="Goeker M."/>
        </authorList>
    </citation>
    <scope>NUCLEOTIDE SEQUENCE [LARGE SCALE GENOMIC DNA]</scope>
    <source>
        <strain evidence="4 5">DSM 45169</strain>
    </source>
</reference>
<organism evidence="4 5">
    <name type="scientific">Desmospora activa DSM 45169</name>
    <dbReference type="NCBI Taxonomy" id="1121389"/>
    <lineage>
        <taxon>Bacteria</taxon>
        <taxon>Bacillati</taxon>
        <taxon>Bacillota</taxon>
        <taxon>Bacilli</taxon>
        <taxon>Bacillales</taxon>
        <taxon>Thermoactinomycetaceae</taxon>
        <taxon>Desmospora</taxon>
    </lineage>
</organism>
<evidence type="ECO:0000259" key="3">
    <source>
        <dbReference type="PROSITE" id="PS51462"/>
    </source>
</evidence>
<dbReference type="Proteomes" id="UP000241639">
    <property type="component" value="Unassembled WGS sequence"/>
</dbReference>
<dbReference type="RefSeq" id="WP_211316568.1">
    <property type="nucleotide sequence ID" value="NZ_PZZP01000001.1"/>
</dbReference>
<dbReference type="EMBL" id="PZZP01000001">
    <property type="protein sequence ID" value="PTM57505.1"/>
    <property type="molecule type" value="Genomic_DNA"/>
</dbReference>
<protein>
    <submittedName>
        <fullName evidence="4">ADP-ribose pyrophosphatase YjhB (NUDIX family)</fullName>
    </submittedName>
</protein>
<keyword evidence="2" id="KW-0378">Hydrolase</keyword>
<dbReference type="GO" id="GO:0016787">
    <property type="term" value="F:hydrolase activity"/>
    <property type="evidence" value="ECO:0007669"/>
    <property type="project" value="UniProtKB-KW"/>
</dbReference>
<dbReference type="InterPro" id="IPR015797">
    <property type="entry name" value="NUDIX_hydrolase-like_dom_sf"/>
</dbReference>
<proteinExistence type="predicted"/>
<dbReference type="PANTHER" id="PTHR43046:SF14">
    <property type="entry name" value="MUTT_NUDIX FAMILY PROTEIN"/>
    <property type="match status" value="1"/>
</dbReference>